<reference evidence="2" key="1">
    <citation type="submission" date="2020-06" db="EMBL/GenBank/DDBJ databases">
        <title>A chromosome-scale genome assembly of Talaromyces rugulosus W13939.</title>
        <authorList>
            <person name="Wang B."/>
            <person name="Guo L."/>
            <person name="Ye K."/>
            <person name="Wang L."/>
        </authorList>
    </citation>
    <scope>NUCLEOTIDE SEQUENCE [LARGE SCALE GENOMIC DNA]</scope>
    <source>
        <strain evidence="2">W13939</strain>
    </source>
</reference>
<dbReference type="PANTHER" id="PTHR37540">
    <property type="entry name" value="TRANSCRIPTION FACTOR (ACR-2), PUTATIVE-RELATED-RELATED"/>
    <property type="match status" value="1"/>
</dbReference>
<evidence type="ECO:0000313" key="2">
    <source>
        <dbReference type="Proteomes" id="UP000509510"/>
    </source>
</evidence>
<proteinExistence type="predicted"/>
<dbReference type="Proteomes" id="UP000509510">
    <property type="component" value="Chromosome IV"/>
</dbReference>
<dbReference type="GeneID" id="55994491"/>
<dbReference type="EMBL" id="CP055901">
    <property type="protein sequence ID" value="QKX59856.1"/>
    <property type="molecule type" value="Genomic_DNA"/>
</dbReference>
<protein>
    <recommendedName>
        <fullName evidence="3">Transcription factor domain-containing protein</fullName>
    </recommendedName>
</protein>
<dbReference type="RefSeq" id="XP_035346033.1">
    <property type="nucleotide sequence ID" value="XM_035490140.1"/>
</dbReference>
<name>A0A7H8R1C9_TALRU</name>
<accession>A0A7H8R1C9</accession>
<sequence length="487" mass="55174">MDTEARQSTVKSQKLGRKRKAVQSLASPFIVATNQDTIKPDATSRMLIRHHVMKGKNRKDVSSQRATLRSWVNQGREFPLPQQTATKWLRGGCLANPLRLQINDPGLPITGLKFNIEPCIVQVIHDFISVMTRAMYPAQCCVNSVNEENDWFEDLSNDATYFQVVSHTAQIYFDTVKSRIYGLNAMRYMNRAMFLLRNKLVYGNEAIANSTIFTILTIAMASEIFGDLEAAKKHLNGLYQVLHARGGIGTLANSRSLQFKCFRLDLRISLKSGSIPLFLTRDNISWNTYLAGPDKLSTTPIQTTCKMPDIRLVNVWIDLREFVKAINLAHQTGRNLSTELFQEALISLQYRLQCLAYSIQDLQENFRLSMLALSTSMFLEKDGLELRCTALAKELRTALQLMECDVNNYGLKLTLWLLVVGRVSVLDSPEDSCWLKAKLSTTIQALGLASWKEARLVLKTFIWMDAMHDEPGKIIFDDAMCSKNNQI</sequence>
<evidence type="ECO:0000313" key="1">
    <source>
        <dbReference type="EMBL" id="QKX59856.1"/>
    </source>
</evidence>
<gene>
    <name evidence="1" type="ORF">TRUGW13939_06998</name>
</gene>
<dbReference type="AlphaFoldDB" id="A0A7H8R1C9"/>
<dbReference type="PANTHER" id="PTHR37540:SF5">
    <property type="entry name" value="TRANSCRIPTION FACTOR DOMAIN-CONTAINING PROTEIN"/>
    <property type="match status" value="1"/>
</dbReference>
<dbReference type="OrthoDB" id="4158087at2759"/>
<organism evidence="1 2">
    <name type="scientific">Talaromyces rugulosus</name>
    <name type="common">Penicillium rugulosum</name>
    <dbReference type="NCBI Taxonomy" id="121627"/>
    <lineage>
        <taxon>Eukaryota</taxon>
        <taxon>Fungi</taxon>
        <taxon>Dikarya</taxon>
        <taxon>Ascomycota</taxon>
        <taxon>Pezizomycotina</taxon>
        <taxon>Eurotiomycetes</taxon>
        <taxon>Eurotiomycetidae</taxon>
        <taxon>Eurotiales</taxon>
        <taxon>Trichocomaceae</taxon>
        <taxon>Talaromyces</taxon>
        <taxon>Talaromyces sect. Islandici</taxon>
    </lineage>
</organism>
<evidence type="ECO:0008006" key="3">
    <source>
        <dbReference type="Google" id="ProtNLM"/>
    </source>
</evidence>
<dbReference type="KEGG" id="trg:TRUGW13939_06998"/>
<keyword evidence="2" id="KW-1185">Reference proteome</keyword>